<evidence type="ECO:0000256" key="1">
    <source>
        <dbReference type="ARBA" id="ARBA00022737"/>
    </source>
</evidence>
<keyword evidence="1" id="KW-0677">Repeat</keyword>
<reference evidence="5" key="1">
    <citation type="submission" date="2016-04" db="EMBL/GenBank/DDBJ databases">
        <authorList>
            <person name="Evans L.H."/>
            <person name="Alamgir A."/>
            <person name="Owens N."/>
            <person name="Weber N.D."/>
            <person name="Virtaneva K."/>
            <person name="Barbian K."/>
            <person name="Babar A."/>
            <person name="Rosenke K."/>
        </authorList>
    </citation>
    <scope>NUCLEOTIDE SEQUENCE</scope>
    <source>
        <strain evidence="5">86</strain>
    </source>
</reference>
<name>A0A212IX55_9DELT</name>
<evidence type="ECO:0000256" key="4">
    <source>
        <dbReference type="SAM" id="SignalP"/>
    </source>
</evidence>
<dbReference type="AlphaFoldDB" id="A0A212IX55"/>
<feature type="signal peptide" evidence="4">
    <location>
        <begin position="1"/>
        <end position="33"/>
    </location>
</feature>
<dbReference type="InterPro" id="IPR050498">
    <property type="entry name" value="Ycf3"/>
</dbReference>
<protein>
    <submittedName>
        <fullName evidence="5">Putative Tetratricopeptide TPR_1 repeat-containing protein</fullName>
    </submittedName>
</protein>
<dbReference type="SUPFAM" id="SSF48452">
    <property type="entry name" value="TPR-like"/>
    <property type="match status" value="1"/>
</dbReference>
<gene>
    <name evidence="5" type="ORF">KL86DPRO_10244</name>
</gene>
<dbReference type="SMART" id="SM00028">
    <property type="entry name" value="TPR"/>
    <property type="match status" value="2"/>
</dbReference>
<dbReference type="PROSITE" id="PS50005">
    <property type="entry name" value="TPR"/>
    <property type="match status" value="1"/>
</dbReference>
<keyword evidence="4" id="KW-0732">Signal</keyword>
<dbReference type="InterPro" id="IPR011990">
    <property type="entry name" value="TPR-like_helical_dom_sf"/>
</dbReference>
<organism evidence="5">
    <name type="scientific">uncultured delta proteobacterium</name>
    <dbReference type="NCBI Taxonomy" id="34034"/>
    <lineage>
        <taxon>Bacteria</taxon>
        <taxon>Deltaproteobacteria</taxon>
        <taxon>environmental samples</taxon>
    </lineage>
</organism>
<feature type="repeat" description="TPR" evidence="3">
    <location>
        <begin position="313"/>
        <end position="346"/>
    </location>
</feature>
<evidence type="ECO:0000256" key="2">
    <source>
        <dbReference type="ARBA" id="ARBA00022803"/>
    </source>
</evidence>
<dbReference type="Pfam" id="PF13181">
    <property type="entry name" value="TPR_8"/>
    <property type="match status" value="2"/>
</dbReference>
<dbReference type="PANTHER" id="PTHR44858">
    <property type="entry name" value="TETRATRICOPEPTIDE REPEAT PROTEIN 6"/>
    <property type="match status" value="1"/>
</dbReference>
<dbReference type="EMBL" id="FLUQ01000001">
    <property type="protein sequence ID" value="SBV91759.1"/>
    <property type="molecule type" value="Genomic_DNA"/>
</dbReference>
<sequence length="395" mass="42374">MTRTALHLRVALRAALRRAVRLRSILWAALACAAVLAPAPHDTPAAALKHDAQAAALPNADREASTLTSSLAGRRFSATRSFTRPISEQDAAIVAESAARAAAMQSVVRSLAVLPEVRISGAVGPTPVKPPNLLALAHATARTAVLLVSKSRKPPSVTVTVVLLDDENGPSMEARMRDALVHPDRLDLYEKTVLREKSLLEAFDAVVRTDKSGRSDGELPSPPQPLPKTVEDQLRDIINEIKALAIFKDLLPSRDGLWKDPAAVRDAMQAALALAPESTLCRNAMGDASLQLGRSQEAMEEQTRAIRADPSFARAYHSRGAASLALGHLSSAVADFSEAIRLSPHAASYYRSRGMARHLLGEAQAMCRDLYQACVLGECDDFQWAVSGNHCSALQ</sequence>
<keyword evidence="2 3" id="KW-0802">TPR repeat</keyword>
<dbReference type="InterPro" id="IPR019734">
    <property type="entry name" value="TPR_rpt"/>
</dbReference>
<dbReference type="PANTHER" id="PTHR44858:SF1">
    <property type="entry name" value="UDP-N-ACETYLGLUCOSAMINE--PEPTIDE N-ACETYLGLUCOSAMINYLTRANSFERASE SPINDLY-RELATED"/>
    <property type="match status" value="1"/>
</dbReference>
<feature type="chain" id="PRO_5013278965" evidence="4">
    <location>
        <begin position="34"/>
        <end position="395"/>
    </location>
</feature>
<dbReference type="Gene3D" id="1.25.40.10">
    <property type="entry name" value="Tetratricopeptide repeat domain"/>
    <property type="match status" value="1"/>
</dbReference>
<evidence type="ECO:0000313" key="5">
    <source>
        <dbReference type="EMBL" id="SBV91759.1"/>
    </source>
</evidence>
<evidence type="ECO:0000256" key="3">
    <source>
        <dbReference type="PROSITE-ProRule" id="PRU00339"/>
    </source>
</evidence>
<accession>A0A212IX55</accession>
<proteinExistence type="predicted"/>